<evidence type="ECO:0000256" key="8">
    <source>
        <dbReference type="ARBA" id="ARBA00022989"/>
    </source>
</evidence>
<dbReference type="OrthoDB" id="5290278at2"/>
<evidence type="ECO:0000256" key="5">
    <source>
        <dbReference type="ARBA" id="ARBA00022475"/>
    </source>
</evidence>
<dbReference type="GO" id="GO:0005315">
    <property type="term" value="F:phosphate transmembrane transporter activity"/>
    <property type="evidence" value="ECO:0007669"/>
    <property type="project" value="InterPro"/>
</dbReference>
<dbReference type="AlphaFoldDB" id="A0A3M8QYU5"/>
<evidence type="ECO:0000256" key="1">
    <source>
        <dbReference type="ARBA" id="ARBA00004651"/>
    </source>
</evidence>
<evidence type="ECO:0000256" key="10">
    <source>
        <dbReference type="RuleBase" id="RU363043"/>
    </source>
</evidence>
<gene>
    <name evidence="12" type="primary">pstA</name>
    <name evidence="12" type="ORF">EC580_10840</name>
</gene>
<evidence type="ECO:0000256" key="6">
    <source>
        <dbReference type="ARBA" id="ARBA00022592"/>
    </source>
</evidence>
<feature type="domain" description="ABC transmembrane type-1" evidence="11">
    <location>
        <begin position="53"/>
        <end position="256"/>
    </location>
</feature>
<dbReference type="GO" id="GO:0005886">
    <property type="term" value="C:plasma membrane"/>
    <property type="evidence" value="ECO:0007669"/>
    <property type="project" value="UniProtKB-SubCell"/>
</dbReference>
<keyword evidence="7 10" id="KW-0812">Transmembrane</keyword>
<comment type="subcellular location">
    <subcellularLocation>
        <location evidence="10">Cell inner membrane</location>
        <topology evidence="10">Multi-pass membrane protein</topology>
    </subcellularLocation>
    <subcellularLocation>
        <location evidence="1">Cell membrane</location>
        <topology evidence="1">Multi-pass membrane protein</topology>
    </subcellularLocation>
</comment>
<dbReference type="CDD" id="cd06261">
    <property type="entry name" value="TM_PBP2"/>
    <property type="match status" value="1"/>
</dbReference>
<name>A0A3M8QYU5_9PROT</name>
<evidence type="ECO:0000313" key="12">
    <source>
        <dbReference type="EMBL" id="RNF59630.1"/>
    </source>
</evidence>
<dbReference type="PANTHER" id="PTHR42922:SF1">
    <property type="entry name" value="PHOSPHATE TRANSPORT SYSTEM PERMEASE PROTEIN PSTA"/>
    <property type="match status" value="1"/>
</dbReference>
<evidence type="ECO:0000256" key="2">
    <source>
        <dbReference type="ARBA" id="ARBA00007069"/>
    </source>
</evidence>
<dbReference type="NCBIfam" id="TIGR00974">
    <property type="entry name" value="3a0107s02c"/>
    <property type="match status" value="1"/>
</dbReference>
<evidence type="ECO:0000256" key="3">
    <source>
        <dbReference type="ARBA" id="ARBA00016864"/>
    </source>
</evidence>
<dbReference type="InterPro" id="IPR005672">
    <property type="entry name" value="Phosphate_PstA"/>
</dbReference>
<dbReference type="SUPFAM" id="SSF161098">
    <property type="entry name" value="MetI-like"/>
    <property type="match status" value="1"/>
</dbReference>
<feature type="transmembrane region" description="Helical" evidence="10">
    <location>
        <begin position="90"/>
        <end position="114"/>
    </location>
</feature>
<proteinExistence type="inferred from homology"/>
<keyword evidence="9 10" id="KW-0472">Membrane</keyword>
<evidence type="ECO:0000256" key="7">
    <source>
        <dbReference type="ARBA" id="ARBA00022692"/>
    </source>
</evidence>
<dbReference type="EMBL" id="RIZI01000183">
    <property type="protein sequence ID" value="RNF59630.1"/>
    <property type="molecule type" value="Genomic_DNA"/>
</dbReference>
<dbReference type="PROSITE" id="PS50928">
    <property type="entry name" value="ABC_TM1"/>
    <property type="match status" value="1"/>
</dbReference>
<dbReference type="Pfam" id="PF00528">
    <property type="entry name" value="BPD_transp_1"/>
    <property type="match status" value="1"/>
</dbReference>
<feature type="transmembrane region" description="Helical" evidence="10">
    <location>
        <begin position="171"/>
        <end position="191"/>
    </location>
</feature>
<keyword evidence="8 10" id="KW-1133">Transmembrane helix</keyword>
<dbReference type="InterPro" id="IPR000515">
    <property type="entry name" value="MetI-like"/>
</dbReference>
<comment type="caution">
    <text evidence="10">Lacks conserved residue(s) required for the propagation of feature annotation.</text>
</comment>
<evidence type="ECO:0000256" key="9">
    <source>
        <dbReference type="ARBA" id="ARBA00023136"/>
    </source>
</evidence>
<comment type="similarity">
    <text evidence="2 10">Belongs to the binding-protein-dependent transport system permease family. CysTW subfamily.</text>
</comment>
<protein>
    <recommendedName>
        <fullName evidence="3 10">Phosphate transport system permease protein PstA</fullName>
    </recommendedName>
</protein>
<feature type="transmembrane region" description="Helical" evidence="10">
    <location>
        <begin position="52"/>
        <end position="78"/>
    </location>
</feature>
<evidence type="ECO:0000256" key="4">
    <source>
        <dbReference type="ARBA" id="ARBA00022448"/>
    </source>
</evidence>
<dbReference type="Gene3D" id="1.10.3720.10">
    <property type="entry name" value="MetI-like"/>
    <property type="match status" value="1"/>
</dbReference>
<sequence length="268" mass="28511">MSMATLATLFGLFWLVWILWTTLSYGFSALHPALFTENTPPPGVDGGGLKNAFVGSLILISLAVAIGAPLGILAGTWLGEFAVRRRFGSVVRFFNDILLSAPSIVIGLFVYAIIVHPLGQFSAISGAIALALIMIPVVVRTTDEMLQLVPSTLREAAIALGVPYWRLVTQITWRAAGAGILTGVLLATARISGETAPLLFTALNNQFYSTSLDRPIANLPVVIFQFAMSPYQNWQAMGWAGALIATLAVLALSIVSRLIIKGKTKGGA</sequence>
<accession>A0A3M8QYU5</accession>
<keyword evidence="4" id="KW-0813">Transport</keyword>
<dbReference type="InterPro" id="IPR051408">
    <property type="entry name" value="Phosphate_transprt_permease"/>
</dbReference>
<feature type="transmembrane region" description="Helical" evidence="10">
    <location>
        <begin position="236"/>
        <end position="260"/>
    </location>
</feature>
<dbReference type="InterPro" id="IPR035906">
    <property type="entry name" value="MetI-like_sf"/>
</dbReference>
<evidence type="ECO:0000259" key="11">
    <source>
        <dbReference type="PROSITE" id="PS50928"/>
    </source>
</evidence>
<organism evidence="12">
    <name type="scientific">Acidithiobacillus sulfuriphilus</name>
    <dbReference type="NCBI Taxonomy" id="1867749"/>
    <lineage>
        <taxon>Bacteria</taxon>
        <taxon>Pseudomonadati</taxon>
        <taxon>Pseudomonadota</taxon>
        <taxon>Acidithiobacillia</taxon>
        <taxon>Acidithiobacillales</taxon>
        <taxon>Acidithiobacillaceae</taxon>
        <taxon>Acidithiobacillus</taxon>
    </lineage>
</organism>
<keyword evidence="5 10" id="KW-1003">Cell membrane</keyword>
<keyword evidence="6" id="KW-0592">Phosphate transport</keyword>
<reference evidence="12" key="1">
    <citation type="submission" date="2018-10" db="EMBL/GenBank/DDBJ databases">
        <title>Acidithiobacillus sulfuriphilus sp. nov.: an extremely acidophilic sulfur-oxidizing chemolithotroph isolated from a neutral pH environment.</title>
        <authorList>
            <person name="Falagan C."/>
            <person name="Moya-Beltran A."/>
            <person name="Quatrini R."/>
            <person name="Johnson D.B."/>
        </authorList>
    </citation>
    <scope>NUCLEOTIDE SEQUENCE [LARGE SCALE GENOMIC DNA]</scope>
    <source>
        <strain evidence="12">CJ-2</strain>
    </source>
</reference>
<dbReference type="RefSeq" id="WP_123104984.1">
    <property type="nucleotide sequence ID" value="NZ_CP127527.1"/>
</dbReference>
<feature type="transmembrane region" description="Helical" evidence="10">
    <location>
        <begin position="120"/>
        <end position="139"/>
    </location>
</feature>
<dbReference type="GO" id="GO:0035435">
    <property type="term" value="P:phosphate ion transmembrane transport"/>
    <property type="evidence" value="ECO:0007669"/>
    <property type="project" value="InterPro"/>
</dbReference>
<comment type="caution">
    <text evidence="12">The sequence shown here is derived from an EMBL/GenBank/DDBJ whole genome shotgun (WGS) entry which is preliminary data.</text>
</comment>
<dbReference type="PANTHER" id="PTHR42922">
    <property type="entry name" value="PHOSPHATE TRANSPORT SYSTEM PERMEASE PROTEIN PSTA"/>
    <property type="match status" value="1"/>
</dbReference>